<gene>
    <name evidence="11" type="ORF">DCF15_16975</name>
</gene>
<evidence type="ECO:0000256" key="7">
    <source>
        <dbReference type="ARBA" id="ARBA00022840"/>
    </source>
</evidence>
<evidence type="ECO:0000256" key="1">
    <source>
        <dbReference type="ARBA" id="ARBA00000085"/>
    </source>
</evidence>
<keyword evidence="8" id="KW-0902">Two-component regulatory system</keyword>
<evidence type="ECO:0000256" key="8">
    <source>
        <dbReference type="ARBA" id="ARBA00023012"/>
    </source>
</evidence>
<evidence type="ECO:0000256" key="4">
    <source>
        <dbReference type="ARBA" id="ARBA00022679"/>
    </source>
</evidence>
<evidence type="ECO:0000256" key="2">
    <source>
        <dbReference type="ARBA" id="ARBA00012438"/>
    </source>
</evidence>
<dbReference type="PRINTS" id="PR00344">
    <property type="entry name" value="BCTRLSENSOR"/>
</dbReference>
<reference evidence="11 12" key="2">
    <citation type="submission" date="2018-06" db="EMBL/GenBank/DDBJ databases">
        <title>Metagenomic assembly of (sub)arctic Cyanobacteria and their associated microbiome from non-axenic cultures.</title>
        <authorList>
            <person name="Baurain D."/>
        </authorList>
    </citation>
    <scope>NUCLEOTIDE SEQUENCE [LARGE SCALE GENOMIC DNA]</scope>
    <source>
        <strain evidence="11">ULC027bin1</strain>
    </source>
</reference>
<dbReference type="Pfam" id="PF01590">
    <property type="entry name" value="GAF"/>
    <property type="match status" value="1"/>
</dbReference>
<dbReference type="Gene3D" id="1.10.287.130">
    <property type="match status" value="1"/>
</dbReference>
<dbReference type="InterPro" id="IPR003018">
    <property type="entry name" value="GAF"/>
</dbReference>
<keyword evidence="3" id="KW-0597">Phosphoprotein</keyword>
<dbReference type="Pfam" id="PF08448">
    <property type="entry name" value="PAS_4"/>
    <property type="match status" value="1"/>
</dbReference>
<reference evidence="12" key="1">
    <citation type="submission" date="2018-04" db="EMBL/GenBank/DDBJ databases">
        <authorList>
            <person name="Cornet L."/>
        </authorList>
    </citation>
    <scope>NUCLEOTIDE SEQUENCE [LARGE SCALE GENOMIC DNA]</scope>
</reference>
<keyword evidence="7" id="KW-0067">ATP-binding</keyword>
<dbReference type="InterPro" id="IPR036890">
    <property type="entry name" value="HATPase_C_sf"/>
</dbReference>
<dbReference type="InterPro" id="IPR035965">
    <property type="entry name" value="PAS-like_dom_sf"/>
</dbReference>
<sequence length="649" mass="71630">MTELAPSTLPAMNPTVSRSLSIAANTTLDFAISTALDFSAVLQAAQSLSGPIPADGRLRLLTQIVLQISEGDRCALFFPDDQGNWQLQAIATDQAVEIVTAPLADYPRIPSALIQHVIETHHTIMLDPLHETLPIADRYLSEHSIQSLLCLPVLSQGNLVCVLYVQHQSSAGIFTSDHVSILSFLCSQAAISIENDRLYKRSQRALKKAKHSQQLLKKIIDTIPQVIFWKNREFVYLGCSPKFAAMAGVSTPEEICGKTDYDLSWSPAEAASFRAYDRKVMETNQAELHILEPLRQPDGTTLWLETSKVPLCDEQGHVYGVLGSFEDISDRKRAEEIILKKSEELEQTLADLKHAQLQMVKHEKMASLGNLVAGVAHEINNPIGFLNGSIENAQAYAKDLLTHLALYQQHYSQHSEKRSICEVDSIHAHAKEIDLDFLQEDFPALMNAMQAATDRITAISNSLRTFSRADTEYKVMADLTEGIESTLLILKYRLKASEARPAINVIQNHGDLPAIRCFPGQLNQVFMNLLANAIDVFDEAAQQKSFEELEDQAQTITITTTAFAEQNRVEIRIRDNGKGMDAAIKARIFDHLFTTKGVGKGTGLGLAIAHQIITEAHSGALKVTSKPNKGTEFCICLPIDATDTAQDVP</sequence>
<keyword evidence="4" id="KW-0808">Transferase</keyword>
<evidence type="ECO:0000259" key="10">
    <source>
        <dbReference type="PROSITE" id="PS50113"/>
    </source>
</evidence>
<keyword evidence="5" id="KW-0547">Nucleotide-binding</keyword>
<dbReference type="SUPFAM" id="SSF55874">
    <property type="entry name" value="ATPase domain of HSP90 chaperone/DNA topoisomerase II/histidine kinase"/>
    <property type="match status" value="1"/>
</dbReference>
<dbReference type="AlphaFoldDB" id="A0A2W4YTA7"/>
<dbReference type="GO" id="GO:0000155">
    <property type="term" value="F:phosphorelay sensor kinase activity"/>
    <property type="evidence" value="ECO:0007669"/>
    <property type="project" value="InterPro"/>
</dbReference>
<evidence type="ECO:0000256" key="3">
    <source>
        <dbReference type="ARBA" id="ARBA00022553"/>
    </source>
</evidence>
<comment type="caution">
    <text evidence="11">The sequence shown here is derived from an EMBL/GenBank/DDBJ whole genome shotgun (WGS) entry which is preliminary data.</text>
</comment>
<dbReference type="EMBL" id="QBMP01000214">
    <property type="protein sequence ID" value="PZO49415.1"/>
    <property type="molecule type" value="Genomic_DNA"/>
</dbReference>
<dbReference type="NCBIfam" id="TIGR00229">
    <property type="entry name" value="sensory_box"/>
    <property type="match status" value="1"/>
</dbReference>
<evidence type="ECO:0000313" key="12">
    <source>
        <dbReference type="Proteomes" id="UP000249794"/>
    </source>
</evidence>
<dbReference type="SMART" id="SM00387">
    <property type="entry name" value="HATPase_c"/>
    <property type="match status" value="1"/>
</dbReference>
<dbReference type="InterPro" id="IPR004358">
    <property type="entry name" value="Sig_transdc_His_kin-like_C"/>
</dbReference>
<feature type="domain" description="PAC" evidence="10">
    <location>
        <begin position="284"/>
        <end position="340"/>
    </location>
</feature>
<evidence type="ECO:0000313" key="11">
    <source>
        <dbReference type="EMBL" id="PZO49415.1"/>
    </source>
</evidence>
<feature type="domain" description="Histidine kinase" evidence="9">
    <location>
        <begin position="374"/>
        <end position="641"/>
    </location>
</feature>
<dbReference type="Gene3D" id="3.30.565.10">
    <property type="entry name" value="Histidine kinase-like ATPase, C-terminal domain"/>
    <property type="match status" value="1"/>
</dbReference>
<dbReference type="InterPro" id="IPR000700">
    <property type="entry name" value="PAS-assoc_C"/>
</dbReference>
<dbReference type="EC" id="2.7.13.3" evidence="2"/>
<dbReference type="Gene3D" id="3.30.450.40">
    <property type="match status" value="1"/>
</dbReference>
<dbReference type="SUPFAM" id="SSF47384">
    <property type="entry name" value="Homodimeric domain of signal transducing histidine kinase"/>
    <property type="match status" value="1"/>
</dbReference>
<dbReference type="SMART" id="SM00065">
    <property type="entry name" value="GAF"/>
    <property type="match status" value="1"/>
</dbReference>
<dbReference type="SUPFAM" id="SSF55785">
    <property type="entry name" value="PYP-like sensor domain (PAS domain)"/>
    <property type="match status" value="1"/>
</dbReference>
<organism evidence="11 12">
    <name type="scientific">Phormidesmis priestleyi</name>
    <dbReference type="NCBI Taxonomy" id="268141"/>
    <lineage>
        <taxon>Bacteria</taxon>
        <taxon>Bacillati</taxon>
        <taxon>Cyanobacteriota</taxon>
        <taxon>Cyanophyceae</taxon>
        <taxon>Leptolyngbyales</taxon>
        <taxon>Leptolyngbyaceae</taxon>
        <taxon>Phormidesmis</taxon>
    </lineage>
</organism>
<comment type="catalytic activity">
    <reaction evidence="1">
        <text>ATP + protein L-histidine = ADP + protein N-phospho-L-histidine.</text>
        <dbReference type="EC" id="2.7.13.3"/>
    </reaction>
</comment>
<dbReference type="PANTHER" id="PTHR43065:SF46">
    <property type="entry name" value="C4-DICARBOXYLATE TRANSPORT SENSOR PROTEIN DCTB"/>
    <property type="match status" value="1"/>
</dbReference>
<dbReference type="Gene3D" id="3.30.450.20">
    <property type="entry name" value="PAS domain"/>
    <property type="match status" value="1"/>
</dbReference>
<dbReference type="SUPFAM" id="SSF55781">
    <property type="entry name" value="GAF domain-like"/>
    <property type="match status" value="1"/>
</dbReference>
<dbReference type="InterPro" id="IPR000014">
    <property type="entry name" value="PAS"/>
</dbReference>
<dbReference type="InterPro" id="IPR003594">
    <property type="entry name" value="HATPase_dom"/>
</dbReference>
<accession>A0A2W4YTA7</accession>
<dbReference type="PANTHER" id="PTHR43065">
    <property type="entry name" value="SENSOR HISTIDINE KINASE"/>
    <property type="match status" value="1"/>
</dbReference>
<keyword evidence="6" id="KW-0418">Kinase</keyword>
<dbReference type="PROSITE" id="PS50113">
    <property type="entry name" value="PAC"/>
    <property type="match status" value="1"/>
</dbReference>
<dbReference type="GO" id="GO:0005524">
    <property type="term" value="F:ATP binding"/>
    <property type="evidence" value="ECO:0007669"/>
    <property type="project" value="UniProtKB-KW"/>
</dbReference>
<dbReference type="InterPro" id="IPR013656">
    <property type="entry name" value="PAS_4"/>
</dbReference>
<dbReference type="InterPro" id="IPR029016">
    <property type="entry name" value="GAF-like_dom_sf"/>
</dbReference>
<name>A0A2W4YTA7_9CYAN</name>
<dbReference type="Proteomes" id="UP000249794">
    <property type="component" value="Unassembled WGS sequence"/>
</dbReference>
<dbReference type="InterPro" id="IPR005467">
    <property type="entry name" value="His_kinase_dom"/>
</dbReference>
<dbReference type="Pfam" id="PF02518">
    <property type="entry name" value="HATPase_c"/>
    <property type="match status" value="1"/>
</dbReference>
<evidence type="ECO:0000256" key="6">
    <source>
        <dbReference type="ARBA" id="ARBA00022777"/>
    </source>
</evidence>
<dbReference type="PROSITE" id="PS50109">
    <property type="entry name" value="HIS_KIN"/>
    <property type="match status" value="1"/>
</dbReference>
<proteinExistence type="predicted"/>
<evidence type="ECO:0000256" key="5">
    <source>
        <dbReference type="ARBA" id="ARBA00022741"/>
    </source>
</evidence>
<dbReference type="CDD" id="cd00082">
    <property type="entry name" value="HisKA"/>
    <property type="match status" value="1"/>
</dbReference>
<dbReference type="SMART" id="SM00388">
    <property type="entry name" value="HisKA"/>
    <property type="match status" value="1"/>
</dbReference>
<dbReference type="CDD" id="cd00130">
    <property type="entry name" value="PAS"/>
    <property type="match status" value="1"/>
</dbReference>
<dbReference type="InterPro" id="IPR003661">
    <property type="entry name" value="HisK_dim/P_dom"/>
</dbReference>
<protein>
    <recommendedName>
        <fullName evidence="2">histidine kinase</fullName>
        <ecNumber evidence="2">2.7.13.3</ecNumber>
    </recommendedName>
</protein>
<dbReference type="InterPro" id="IPR036097">
    <property type="entry name" value="HisK_dim/P_sf"/>
</dbReference>
<evidence type="ECO:0000259" key="9">
    <source>
        <dbReference type="PROSITE" id="PS50109"/>
    </source>
</evidence>